<organism evidence="1 2">
    <name type="scientific">Westerdykella ornata</name>
    <dbReference type="NCBI Taxonomy" id="318751"/>
    <lineage>
        <taxon>Eukaryota</taxon>
        <taxon>Fungi</taxon>
        <taxon>Dikarya</taxon>
        <taxon>Ascomycota</taxon>
        <taxon>Pezizomycotina</taxon>
        <taxon>Dothideomycetes</taxon>
        <taxon>Pleosporomycetidae</taxon>
        <taxon>Pleosporales</taxon>
        <taxon>Sporormiaceae</taxon>
        <taxon>Westerdykella</taxon>
    </lineage>
</organism>
<protein>
    <submittedName>
        <fullName evidence="1">Uncharacterized protein</fullName>
    </submittedName>
</protein>
<dbReference type="AlphaFoldDB" id="A0A6A6JAJ5"/>
<reference evidence="1" key="1">
    <citation type="journal article" date="2020" name="Stud. Mycol.">
        <title>101 Dothideomycetes genomes: a test case for predicting lifestyles and emergence of pathogens.</title>
        <authorList>
            <person name="Haridas S."/>
            <person name="Albert R."/>
            <person name="Binder M."/>
            <person name="Bloem J."/>
            <person name="Labutti K."/>
            <person name="Salamov A."/>
            <person name="Andreopoulos B."/>
            <person name="Baker S."/>
            <person name="Barry K."/>
            <person name="Bills G."/>
            <person name="Bluhm B."/>
            <person name="Cannon C."/>
            <person name="Castanera R."/>
            <person name="Culley D."/>
            <person name="Daum C."/>
            <person name="Ezra D."/>
            <person name="Gonzalez J."/>
            <person name="Henrissat B."/>
            <person name="Kuo A."/>
            <person name="Liang C."/>
            <person name="Lipzen A."/>
            <person name="Lutzoni F."/>
            <person name="Magnuson J."/>
            <person name="Mondo S."/>
            <person name="Nolan M."/>
            <person name="Ohm R."/>
            <person name="Pangilinan J."/>
            <person name="Park H.-J."/>
            <person name="Ramirez L."/>
            <person name="Alfaro M."/>
            <person name="Sun H."/>
            <person name="Tritt A."/>
            <person name="Yoshinaga Y."/>
            <person name="Zwiers L.-H."/>
            <person name="Turgeon B."/>
            <person name="Goodwin S."/>
            <person name="Spatafora J."/>
            <person name="Crous P."/>
            <person name="Grigoriev I."/>
        </authorList>
    </citation>
    <scope>NUCLEOTIDE SEQUENCE</scope>
    <source>
        <strain evidence="1">CBS 379.55</strain>
    </source>
</reference>
<dbReference type="EMBL" id="ML986511">
    <property type="protein sequence ID" value="KAF2273287.1"/>
    <property type="molecule type" value="Genomic_DNA"/>
</dbReference>
<evidence type="ECO:0000313" key="2">
    <source>
        <dbReference type="Proteomes" id="UP000800097"/>
    </source>
</evidence>
<gene>
    <name evidence="1" type="ORF">EI97DRAFT_445027</name>
</gene>
<keyword evidence="2" id="KW-1185">Reference proteome</keyword>
<sequence>MTYVSVSRTPRGKLCLVRRKTLLRPQSSSSTTTQPSSPRPFNWFPQQTSVVHDVHRNARAQHIPEARIHAHGEEMARSQQWKFPAFGEQVAMEQMRFRLASEGQSDAATRPCFGRGDLHNGNNPWDIEEWLDGVETELSYDAVGTEGWGGGTELGTKSGSFDRIVGKRRVVAICGWIRRRGLLEVTEEGGTNAGVYVSRCR</sequence>
<dbReference type="GeneID" id="54553113"/>
<proteinExistence type="predicted"/>
<dbReference type="Proteomes" id="UP000800097">
    <property type="component" value="Unassembled WGS sequence"/>
</dbReference>
<accession>A0A6A6JAJ5</accession>
<evidence type="ECO:0000313" key="1">
    <source>
        <dbReference type="EMBL" id="KAF2273287.1"/>
    </source>
</evidence>
<name>A0A6A6JAJ5_WESOR</name>
<dbReference type="RefSeq" id="XP_033650826.1">
    <property type="nucleotide sequence ID" value="XM_033799938.1"/>
</dbReference>